<proteinExistence type="predicted"/>
<sequence>MSDLHRLLEDVSHLLDALAGVSVLDRHVRESQAIFHIDIRNDVATYQLQRLCTAANVELTPAPHSKEHQELQTDNIRRFSIRANCRPFDFIDFGYLQLLGVHLVWHLHGVGVLSPDAANTRLRRWRASEVGVRASGGP</sequence>
<organism evidence="1 2">
    <name type="scientific">Rhodanobacter denitrificans</name>
    <dbReference type="NCBI Taxonomy" id="666685"/>
    <lineage>
        <taxon>Bacteria</taxon>
        <taxon>Pseudomonadati</taxon>
        <taxon>Pseudomonadota</taxon>
        <taxon>Gammaproteobacteria</taxon>
        <taxon>Lysobacterales</taxon>
        <taxon>Rhodanobacteraceae</taxon>
        <taxon>Rhodanobacter</taxon>
    </lineage>
</organism>
<comment type="caution">
    <text evidence="1">The sequence shown here is derived from an EMBL/GenBank/DDBJ whole genome shotgun (WGS) entry which is preliminary data.</text>
</comment>
<gene>
    <name evidence="1" type="ORF">DI564_11910</name>
</gene>
<accession>A0A2W5K7N8</accession>
<dbReference type="EMBL" id="QFPO01000010">
    <property type="protein sequence ID" value="PZQ13206.1"/>
    <property type="molecule type" value="Genomic_DNA"/>
</dbReference>
<dbReference type="Proteomes" id="UP000249046">
    <property type="component" value="Unassembled WGS sequence"/>
</dbReference>
<evidence type="ECO:0000313" key="1">
    <source>
        <dbReference type="EMBL" id="PZQ13206.1"/>
    </source>
</evidence>
<protein>
    <submittedName>
        <fullName evidence="1">Uncharacterized protein</fullName>
    </submittedName>
</protein>
<dbReference type="AlphaFoldDB" id="A0A2W5K7N8"/>
<evidence type="ECO:0000313" key="2">
    <source>
        <dbReference type="Proteomes" id="UP000249046"/>
    </source>
</evidence>
<name>A0A2W5K7N8_9GAMM</name>
<reference evidence="1 2" key="1">
    <citation type="submission" date="2017-08" db="EMBL/GenBank/DDBJ databases">
        <title>Infants hospitalized years apart are colonized by the same room-sourced microbial strains.</title>
        <authorList>
            <person name="Brooks B."/>
            <person name="Olm M.R."/>
            <person name="Firek B.A."/>
            <person name="Baker R."/>
            <person name="Thomas B.C."/>
            <person name="Morowitz M.J."/>
            <person name="Banfield J.F."/>
        </authorList>
    </citation>
    <scope>NUCLEOTIDE SEQUENCE [LARGE SCALE GENOMIC DNA]</scope>
    <source>
        <strain evidence="1">S2_005_003_R2_42</strain>
    </source>
</reference>